<comment type="caution">
    <text evidence="1">The sequence shown here is derived from an EMBL/GenBank/DDBJ whole genome shotgun (WGS) entry which is preliminary data.</text>
</comment>
<keyword evidence="2" id="KW-1185">Reference proteome</keyword>
<proteinExistence type="predicted"/>
<evidence type="ECO:0000313" key="1">
    <source>
        <dbReference type="EMBL" id="MBD0725881.1"/>
    </source>
</evidence>
<accession>A0ABR7USJ0</accession>
<name>A0ABR7USJ0_9FLAO</name>
<dbReference type="EMBL" id="NASZ01000019">
    <property type="protein sequence ID" value="MBD0725881.1"/>
    <property type="molecule type" value="Genomic_DNA"/>
</dbReference>
<sequence length="75" mass="9154">MVKVLFFNVLTALFFINVVFTFKKMMEISIFILLLDFIFRKKCLIIKQMHDFIMRILTKFGSFEMKLFIIHKRLI</sequence>
<organism evidence="1 2">
    <name type="scientific">Flavobacterium pokkalii</name>
    <dbReference type="NCBI Taxonomy" id="1940408"/>
    <lineage>
        <taxon>Bacteria</taxon>
        <taxon>Pseudomonadati</taxon>
        <taxon>Bacteroidota</taxon>
        <taxon>Flavobacteriia</taxon>
        <taxon>Flavobacteriales</taxon>
        <taxon>Flavobacteriaceae</taxon>
        <taxon>Flavobacterium</taxon>
    </lineage>
</organism>
<protein>
    <submittedName>
        <fullName evidence="1">Uncharacterized protein</fullName>
    </submittedName>
</protein>
<reference evidence="1 2" key="1">
    <citation type="journal article" date="2020" name="Microbiol. Res.">
        <title>Flavobacterium pokkalii sp. nov., a novel plant growth promoting native rhizobacteria isolated from pokkali rice grown in coastal saline affected agricultural regions of southern India, Kerala.</title>
        <authorList>
            <person name="Menon R.R."/>
            <person name="Kumari S."/>
            <person name="Viver T."/>
            <person name="Rameshkumar N."/>
        </authorList>
    </citation>
    <scope>NUCLEOTIDE SEQUENCE [LARGE SCALE GENOMIC DNA]</scope>
    <source>
        <strain evidence="1 2">L1I52</strain>
    </source>
</reference>
<evidence type="ECO:0000313" key="2">
    <source>
        <dbReference type="Proteomes" id="UP000661715"/>
    </source>
</evidence>
<gene>
    <name evidence="1" type="ORF">B6A10_11885</name>
</gene>
<dbReference type="Proteomes" id="UP000661715">
    <property type="component" value="Unassembled WGS sequence"/>
</dbReference>